<dbReference type="AlphaFoldDB" id="A0A7V4N2Z7"/>
<feature type="coiled-coil region" evidence="1">
    <location>
        <begin position="27"/>
        <end position="61"/>
    </location>
</feature>
<organism evidence="2">
    <name type="scientific">Thermodesulfobacterium geofontis</name>
    <dbReference type="NCBI Taxonomy" id="1295609"/>
    <lineage>
        <taxon>Bacteria</taxon>
        <taxon>Pseudomonadati</taxon>
        <taxon>Thermodesulfobacteriota</taxon>
        <taxon>Thermodesulfobacteria</taxon>
        <taxon>Thermodesulfobacteriales</taxon>
        <taxon>Thermodesulfobacteriaceae</taxon>
        <taxon>Thermodesulfobacterium</taxon>
    </lineage>
</organism>
<proteinExistence type="predicted"/>
<dbReference type="EMBL" id="DTEI01000024">
    <property type="protein sequence ID" value="HGU15254.1"/>
    <property type="molecule type" value="Genomic_DNA"/>
</dbReference>
<gene>
    <name evidence="2" type="ORF">ENU91_01110</name>
</gene>
<evidence type="ECO:0000313" key="2">
    <source>
        <dbReference type="EMBL" id="HGU15254.1"/>
    </source>
</evidence>
<accession>A0A7V4N2Z7</accession>
<protein>
    <submittedName>
        <fullName evidence="2">Uncharacterized protein</fullName>
    </submittedName>
</protein>
<reference evidence="2" key="1">
    <citation type="journal article" date="2020" name="mSystems">
        <title>Genome- and Community-Level Interaction Insights into Carbon Utilization and Element Cycling Functions of Hydrothermarchaeota in Hydrothermal Sediment.</title>
        <authorList>
            <person name="Zhou Z."/>
            <person name="Liu Y."/>
            <person name="Xu W."/>
            <person name="Pan J."/>
            <person name="Luo Z.H."/>
            <person name="Li M."/>
        </authorList>
    </citation>
    <scope>NUCLEOTIDE SEQUENCE [LARGE SCALE GENOMIC DNA]</scope>
    <source>
        <strain evidence="2">SpSt-711</strain>
    </source>
</reference>
<comment type="caution">
    <text evidence="2">The sequence shown here is derived from an EMBL/GenBank/DDBJ whole genome shotgun (WGS) entry which is preliminary data.</text>
</comment>
<name>A0A7V4N2Z7_9BACT</name>
<sequence length="237" mass="27397">MKFKLIFLISILSVFIFFNLVISQAFKPDKNQRIEEKKIKLAEIEKKMELLKNEKEKFLKLYITFYTKRLYSQDSSEFFKNPDYLTLLNEEERFKFIEKALIRKILTIEKEEKATAIAYNKILKEIEKEKSKVQKVYAVNPLNGKPIELGNHVFKTKGPLSIVAPIAGIIKGISYKQGNIYIIIENERCKTTISGFDEVVVNVGDSVLRNQIIGNIKGEKELSFSVNCEKSVYLSPL</sequence>
<keyword evidence="1" id="KW-0175">Coiled coil</keyword>
<evidence type="ECO:0000256" key="1">
    <source>
        <dbReference type="SAM" id="Coils"/>
    </source>
</evidence>